<keyword evidence="3" id="KW-1185">Reference proteome</keyword>
<feature type="domain" description="Phage tail collar" evidence="1">
    <location>
        <begin position="7"/>
        <end position="61"/>
    </location>
</feature>
<evidence type="ECO:0000259" key="1">
    <source>
        <dbReference type="Pfam" id="PF07484"/>
    </source>
</evidence>
<dbReference type="RefSeq" id="WP_180679508.1">
    <property type="nucleotide sequence ID" value="NZ_JACCKA010000085.1"/>
</dbReference>
<dbReference type="Gene3D" id="3.90.1340.10">
    <property type="entry name" value="Phage tail collar domain"/>
    <property type="match status" value="1"/>
</dbReference>
<evidence type="ECO:0000313" key="2">
    <source>
        <dbReference type="EMBL" id="NZA27744.1"/>
    </source>
</evidence>
<comment type="caution">
    <text evidence="2">The sequence shown here is derived from an EMBL/GenBank/DDBJ whole genome shotgun (WGS) entry which is preliminary data.</text>
</comment>
<reference evidence="2 3" key="1">
    <citation type="submission" date="2020-07" db="EMBL/GenBank/DDBJ databases">
        <title>Luteimonas sp. SJ-92.</title>
        <authorList>
            <person name="Huang X.-X."/>
            <person name="Xu L."/>
            <person name="Sun J.-Q."/>
        </authorList>
    </citation>
    <scope>NUCLEOTIDE SEQUENCE [LARGE SCALE GENOMIC DNA]</scope>
    <source>
        <strain evidence="2 3">SJ-92</strain>
    </source>
</reference>
<dbReference type="InterPro" id="IPR037053">
    <property type="entry name" value="Phage_tail_collar_dom_sf"/>
</dbReference>
<dbReference type="AlphaFoldDB" id="A0A853JG68"/>
<name>A0A853JG68_9GAMM</name>
<evidence type="ECO:0000313" key="3">
    <source>
        <dbReference type="Proteomes" id="UP000578091"/>
    </source>
</evidence>
<organism evidence="2 3">
    <name type="scientific">Luteimonas salinisoli</name>
    <dbReference type="NCBI Taxonomy" id="2752307"/>
    <lineage>
        <taxon>Bacteria</taxon>
        <taxon>Pseudomonadati</taxon>
        <taxon>Pseudomonadota</taxon>
        <taxon>Gammaproteobacteria</taxon>
        <taxon>Lysobacterales</taxon>
        <taxon>Lysobacteraceae</taxon>
        <taxon>Luteimonas</taxon>
    </lineage>
</organism>
<dbReference type="EMBL" id="JACCKA010000085">
    <property type="protein sequence ID" value="NZA27744.1"/>
    <property type="molecule type" value="Genomic_DNA"/>
</dbReference>
<proteinExistence type="predicted"/>
<accession>A0A853JG68</accession>
<sequence length="179" mass="18531">MTEPYIGEIQLFGFNFNPRNWAFCNGAILPISQHTALFSLLGTAYGGNGQSNFALPNFAARAGAGMGQGPGLPDRVRGETYGQDSVTLDAAQMAAHNHGANAWSQTAAGSGSGTPVAGGGLSFLATNTGARTFLAAPLDTQLAPQMIAPQGQGLPHSNRQPYLGVNFCIALQGVYPSFD</sequence>
<dbReference type="Pfam" id="PF07484">
    <property type="entry name" value="Collar"/>
    <property type="match status" value="1"/>
</dbReference>
<dbReference type="InterPro" id="IPR011083">
    <property type="entry name" value="Phage_tail_collar_dom"/>
</dbReference>
<protein>
    <submittedName>
        <fullName evidence="2">Phage tail protein</fullName>
    </submittedName>
</protein>
<dbReference type="SUPFAM" id="SSF88874">
    <property type="entry name" value="Receptor-binding domain of short tail fibre protein gp12"/>
    <property type="match status" value="1"/>
</dbReference>
<gene>
    <name evidence="2" type="ORF">H0E84_15300</name>
</gene>
<dbReference type="Proteomes" id="UP000578091">
    <property type="component" value="Unassembled WGS sequence"/>
</dbReference>